<sequence>MPHSHLIEQLKENLQLAYRQAIDADAKLDELKKAGHGKFTTIFTQDEGFTSRSNRFGPYVQELADEMTKLPSQGEDLAPALESFVRKLGVLLQTLQAFKSQAK</sequence>
<proteinExistence type="predicted"/>
<feature type="coiled-coil region" evidence="1">
    <location>
        <begin position="7"/>
        <end position="34"/>
    </location>
</feature>
<dbReference type="RefSeq" id="WP_160796223.1">
    <property type="nucleotide sequence ID" value="NZ_JAKEVE010000014.1"/>
</dbReference>
<dbReference type="EMBL" id="WRPA01000009">
    <property type="protein sequence ID" value="MXR69241.1"/>
    <property type="molecule type" value="Genomic_DNA"/>
</dbReference>
<organism evidence="2 3">
    <name type="scientific">Shewanella insulae</name>
    <dbReference type="NCBI Taxonomy" id="2681496"/>
    <lineage>
        <taxon>Bacteria</taxon>
        <taxon>Pseudomonadati</taxon>
        <taxon>Pseudomonadota</taxon>
        <taxon>Gammaproteobacteria</taxon>
        <taxon>Alteromonadales</taxon>
        <taxon>Shewanellaceae</taxon>
        <taxon>Shewanella</taxon>
    </lineage>
</organism>
<evidence type="ECO:0000313" key="3">
    <source>
        <dbReference type="Proteomes" id="UP000474778"/>
    </source>
</evidence>
<dbReference type="AlphaFoldDB" id="A0A6L7I1R4"/>
<evidence type="ECO:0000256" key="1">
    <source>
        <dbReference type="SAM" id="Coils"/>
    </source>
</evidence>
<dbReference type="Proteomes" id="UP000474778">
    <property type="component" value="Unassembled WGS sequence"/>
</dbReference>
<reference evidence="2 3" key="1">
    <citation type="submission" date="2019-12" db="EMBL/GenBank/DDBJ databases">
        <title>Shewanella insulae sp. nov., isolated from a tidal flat.</title>
        <authorList>
            <person name="Yoon J.-H."/>
        </authorList>
    </citation>
    <scope>NUCLEOTIDE SEQUENCE [LARGE SCALE GENOMIC DNA]</scope>
    <source>
        <strain evidence="2 3">JBTF-M18</strain>
    </source>
</reference>
<gene>
    <name evidence="2" type="ORF">GNT65_11215</name>
</gene>
<comment type="caution">
    <text evidence="2">The sequence shown here is derived from an EMBL/GenBank/DDBJ whole genome shotgun (WGS) entry which is preliminary data.</text>
</comment>
<keyword evidence="1" id="KW-0175">Coiled coil</keyword>
<evidence type="ECO:0000313" key="2">
    <source>
        <dbReference type="EMBL" id="MXR69241.1"/>
    </source>
</evidence>
<name>A0A6L7I1R4_9GAMM</name>
<protein>
    <submittedName>
        <fullName evidence="2">Prephenate dehydrogenase</fullName>
    </submittedName>
</protein>
<keyword evidence="3" id="KW-1185">Reference proteome</keyword>
<accession>A0A6L7I1R4</accession>